<feature type="domain" description="Heterokaryon incompatibility" evidence="1">
    <location>
        <begin position="52"/>
        <end position="203"/>
    </location>
</feature>
<dbReference type="STRING" id="321614.Q0V6Z6"/>
<dbReference type="PANTHER" id="PTHR24148:SF79">
    <property type="entry name" value="HETEROKARYON INCOMPATIBILITY DOMAIN-CONTAINING PROTEIN"/>
    <property type="match status" value="1"/>
</dbReference>
<dbReference type="VEuPathDB" id="FungiDB:JI435_425840"/>
<evidence type="ECO:0000313" key="3">
    <source>
        <dbReference type="Proteomes" id="UP000001055"/>
    </source>
</evidence>
<evidence type="ECO:0000259" key="1">
    <source>
        <dbReference type="Pfam" id="PF06985"/>
    </source>
</evidence>
<dbReference type="GeneID" id="5967561"/>
<accession>Q0V6Z6</accession>
<dbReference type="PANTHER" id="PTHR24148">
    <property type="entry name" value="ANKYRIN REPEAT DOMAIN-CONTAINING PROTEIN 39 HOMOLOG-RELATED"/>
    <property type="match status" value="1"/>
</dbReference>
<dbReference type="OMA" id="PWMTDAS"/>
<dbReference type="RefSeq" id="XP_001790910.1">
    <property type="nucleotide sequence ID" value="XM_001790858.1"/>
</dbReference>
<dbReference type="Proteomes" id="UP000001055">
    <property type="component" value="Unassembled WGS sequence"/>
</dbReference>
<dbReference type="KEGG" id="pno:SNOG_00218"/>
<name>Q0V6Z6_PHANO</name>
<organism evidence="2 3">
    <name type="scientific">Phaeosphaeria nodorum (strain SN15 / ATCC MYA-4574 / FGSC 10173)</name>
    <name type="common">Glume blotch fungus</name>
    <name type="synonym">Parastagonospora nodorum</name>
    <dbReference type="NCBI Taxonomy" id="321614"/>
    <lineage>
        <taxon>Eukaryota</taxon>
        <taxon>Fungi</taxon>
        <taxon>Dikarya</taxon>
        <taxon>Ascomycota</taxon>
        <taxon>Pezizomycotina</taxon>
        <taxon>Dothideomycetes</taxon>
        <taxon>Pleosporomycetidae</taxon>
        <taxon>Pleosporales</taxon>
        <taxon>Pleosporineae</taxon>
        <taxon>Phaeosphaeriaceae</taxon>
        <taxon>Parastagonospora</taxon>
    </lineage>
</organism>
<dbReference type="Pfam" id="PF06985">
    <property type="entry name" value="HET"/>
    <property type="match status" value="1"/>
</dbReference>
<dbReference type="InParanoid" id="Q0V6Z6"/>
<dbReference type="HOGENOM" id="CLU_004184_7_0_1"/>
<dbReference type="eggNOG" id="ENOG502RS2X">
    <property type="taxonomic scope" value="Eukaryota"/>
</dbReference>
<protein>
    <recommendedName>
        <fullName evidence="1">Heterokaryon incompatibility domain-containing protein</fullName>
    </recommendedName>
</protein>
<sequence>MASSHYHYDDLSSETAAFRLFRIQKSQPCPTGTFSKVEICLFEATFDGHPEYEAVSYAWGRDPASSTIMCNDKNLDVTPNVEAILHMLSSQANSTGAYWIDSICINQSSVSEKNTQVPRMSSIYSKARLVRIWLGEASHEVETALGFLKKVATNSASIRSFSESESLLNEVRDTRQYYDAVDTNFIIDLLNLPWFHRVWPIQELVLSQSAVLIFGSIYLPWFSFVHALSTVQVYEHLHDRSRSNPASYYDDTECYRATASLVRTPNGKISLSEIFRVTRPKLSTVPEDKVYGLYGMFDYMQIQGLPRVSYGRAVHTIYTEVTGAVIESERSLDILYQVCLPNLVNYLPSWVPDYSNTSYFRPILIGDSCASGTSQPWFSFNGLHLSVRAIVVDEVDEVAQSTSIAMPSFRRGYKARQDTIESEHRRTGVLNLVRTLQAWVRLRRKSRDLMTNILAREAFHSIIVQNTELHKILPYYTPVLLDNALEDWMYIITANFSDDPTVLRNLLGTVRDTPEYHATLQDYAHLFGYGTDPELWPDELKIRFVLRLYKPEVAMLQHEIFLNSYHKTFITTRDGCMGTCPRWVNSGDMVALIQGLKVPFIVRKAGEHYSLIGPAYIEGMMYGKRWNADASTIIKLV</sequence>
<dbReference type="VEuPathDB" id="FungiDB:JI435_007310"/>
<dbReference type="AlphaFoldDB" id="Q0V6Z6"/>
<evidence type="ECO:0000313" key="2">
    <source>
        <dbReference type="EMBL" id="EAT91713.1"/>
    </source>
</evidence>
<gene>
    <name evidence="2" type="ORF">SNOG_00218</name>
</gene>
<reference evidence="3" key="1">
    <citation type="journal article" date="2007" name="Plant Cell">
        <title>Dothideomycete-plant interactions illuminated by genome sequencing and EST analysis of the wheat pathogen Stagonospora nodorum.</title>
        <authorList>
            <person name="Hane J.K."/>
            <person name="Lowe R.G."/>
            <person name="Solomon P.S."/>
            <person name="Tan K.C."/>
            <person name="Schoch C.L."/>
            <person name="Spatafora J.W."/>
            <person name="Crous P.W."/>
            <person name="Kodira C."/>
            <person name="Birren B.W."/>
            <person name="Galagan J.E."/>
            <person name="Torriani S.F."/>
            <person name="McDonald B.A."/>
            <person name="Oliver R.P."/>
        </authorList>
    </citation>
    <scope>NUCLEOTIDE SEQUENCE [LARGE SCALE GENOMIC DNA]</scope>
    <source>
        <strain evidence="3">SN15 / ATCC MYA-4574 / FGSC 10173</strain>
    </source>
</reference>
<dbReference type="InterPro" id="IPR052895">
    <property type="entry name" value="HetReg/Transcr_Mod"/>
</dbReference>
<dbReference type="EMBL" id="CH445325">
    <property type="protein sequence ID" value="EAT91713.1"/>
    <property type="molecule type" value="Genomic_DNA"/>
</dbReference>
<proteinExistence type="predicted"/>
<dbReference type="Pfam" id="PF26639">
    <property type="entry name" value="Het-6_barrel"/>
    <property type="match status" value="1"/>
</dbReference>
<dbReference type="InterPro" id="IPR010730">
    <property type="entry name" value="HET"/>
</dbReference>